<feature type="chain" id="PRO_5040991009" description="non-specific serine/threonine protein kinase" evidence="22">
    <location>
        <begin position="31"/>
        <end position="971"/>
    </location>
</feature>
<evidence type="ECO:0000256" key="7">
    <source>
        <dbReference type="ARBA" id="ARBA00022692"/>
    </source>
</evidence>
<dbReference type="InterPro" id="IPR017441">
    <property type="entry name" value="Protein_kinase_ATP_BS"/>
</dbReference>
<comment type="caution">
    <text evidence="24">The sequence shown here is derived from an EMBL/GenBank/DDBJ whole genome shotgun (WGS) entry which is preliminary data.</text>
</comment>
<dbReference type="Pfam" id="PF00069">
    <property type="entry name" value="Pkinase"/>
    <property type="match status" value="1"/>
</dbReference>
<evidence type="ECO:0000256" key="14">
    <source>
        <dbReference type="ARBA" id="ARBA00023136"/>
    </source>
</evidence>
<accession>A0A9W7LRQ5</accession>
<dbReference type="Gene3D" id="1.10.510.10">
    <property type="entry name" value="Transferase(Phosphotransferase) domain 1"/>
    <property type="match status" value="1"/>
</dbReference>
<dbReference type="PROSITE" id="PS00108">
    <property type="entry name" value="PROTEIN_KINASE_ST"/>
    <property type="match status" value="1"/>
</dbReference>
<dbReference type="Gene3D" id="3.30.200.20">
    <property type="entry name" value="Phosphorylase Kinase, domain 1"/>
    <property type="match status" value="1"/>
</dbReference>
<feature type="signal peptide" evidence="22">
    <location>
        <begin position="1"/>
        <end position="30"/>
    </location>
</feature>
<organism evidence="24 25">
    <name type="scientific">Hibiscus trionum</name>
    <name type="common">Flower of an hour</name>
    <dbReference type="NCBI Taxonomy" id="183268"/>
    <lineage>
        <taxon>Eukaryota</taxon>
        <taxon>Viridiplantae</taxon>
        <taxon>Streptophyta</taxon>
        <taxon>Embryophyta</taxon>
        <taxon>Tracheophyta</taxon>
        <taxon>Spermatophyta</taxon>
        <taxon>Magnoliopsida</taxon>
        <taxon>eudicotyledons</taxon>
        <taxon>Gunneridae</taxon>
        <taxon>Pentapetalae</taxon>
        <taxon>rosids</taxon>
        <taxon>malvids</taxon>
        <taxon>Malvales</taxon>
        <taxon>Malvaceae</taxon>
        <taxon>Malvoideae</taxon>
        <taxon>Hibiscus</taxon>
    </lineage>
</organism>
<dbReference type="SUPFAM" id="SSF56112">
    <property type="entry name" value="Protein kinase-like (PK-like)"/>
    <property type="match status" value="1"/>
</dbReference>
<dbReference type="Gene3D" id="2.60.120.430">
    <property type="entry name" value="Galactose-binding lectin"/>
    <property type="match status" value="1"/>
</dbReference>
<dbReference type="InterPro" id="IPR001611">
    <property type="entry name" value="Leu-rich_rpt"/>
</dbReference>
<evidence type="ECO:0000256" key="20">
    <source>
        <dbReference type="SAM" id="MobiDB-lite"/>
    </source>
</evidence>
<comment type="catalytic activity">
    <reaction evidence="18">
        <text>L-seryl-[protein] + ATP = O-phospho-L-seryl-[protein] + ADP + H(+)</text>
        <dbReference type="Rhea" id="RHEA:17989"/>
        <dbReference type="Rhea" id="RHEA-COMP:9863"/>
        <dbReference type="Rhea" id="RHEA-COMP:11604"/>
        <dbReference type="ChEBI" id="CHEBI:15378"/>
        <dbReference type="ChEBI" id="CHEBI:29999"/>
        <dbReference type="ChEBI" id="CHEBI:30616"/>
        <dbReference type="ChEBI" id="CHEBI:83421"/>
        <dbReference type="ChEBI" id="CHEBI:456216"/>
        <dbReference type="EC" id="2.7.11.1"/>
    </reaction>
</comment>
<evidence type="ECO:0000256" key="5">
    <source>
        <dbReference type="ARBA" id="ARBA00022614"/>
    </source>
</evidence>
<evidence type="ECO:0000313" key="25">
    <source>
        <dbReference type="Proteomes" id="UP001165190"/>
    </source>
</evidence>
<evidence type="ECO:0000256" key="13">
    <source>
        <dbReference type="ARBA" id="ARBA00022989"/>
    </source>
</evidence>
<feature type="domain" description="Protein kinase" evidence="23">
    <location>
        <begin position="675"/>
        <end position="928"/>
    </location>
</feature>
<dbReference type="InterPro" id="IPR051824">
    <property type="entry name" value="LRR_Rcpt-Like_S/T_Kinase"/>
</dbReference>
<keyword evidence="6" id="KW-0808">Transferase</keyword>
<evidence type="ECO:0000259" key="23">
    <source>
        <dbReference type="PROSITE" id="PS50011"/>
    </source>
</evidence>
<dbReference type="SUPFAM" id="SSF52058">
    <property type="entry name" value="L domain-like"/>
    <property type="match status" value="1"/>
</dbReference>
<name>A0A9W7LRQ5_HIBTR</name>
<dbReference type="EC" id="2.7.11.1" evidence="2"/>
<dbReference type="GO" id="GO:0005524">
    <property type="term" value="F:ATP binding"/>
    <property type="evidence" value="ECO:0007669"/>
    <property type="project" value="UniProtKB-UniRule"/>
</dbReference>
<evidence type="ECO:0000256" key="8">
    <source>
        <dbReference type="ARBA" id="ARBA00022729"/>
    </source>
</evidence>
<sequence>MGRSTCFQTGHIFGFFLLLVFMGSNNKVESQAEPPPPPKDEIQALHEIAAELGKKDWNFSENPCNNKSSWYTPPLPPNVPQPTVVKNSSVTCNCSLNAGQCHIYTIRLSGLDLSGVLPRSLSKLPYLKEIVLFRNFLSGTIPREWATMKLEFVSLSSNRLSGPVPSYLGNITTLTVLSLEDNLFSGTIPPEMGKLVNMETLILNANYLTGQLPPALANLVRLKQFRISSNNFTGKLPNIFQSWKQLQILEIQAGGFEGPIPSTLSVMNSLVEIRITDLHGEGSRFPNLQNLKNLSRLVLRSCNISGPIPPYIWEMPLQTLDLSFNKLEGNFSGNEKTLFMFLTSNLLTGPITEWINTRDSHYQRDLSYNNISASLEPASCTEHLNLFKSFSGGNNLGRQSNCLKNFPCSKDWYSVHINCGGGSTTIGGINYDGDEDLGGPAKYFPLKETWETSSTGYFWDTSITSKDYIAQNVSFLKMNNSELYTRARLSPLSLTYYIRCLANGSYTVKLHFAEIVIRDNSSFQSLGRRVFNVYIQEKLELKDFNIKNAAKAADKEVIRSFKTVVRDKTLSIRFHWAGKGTTATPKRGTYGPLISAISVESDSKPLVSKEWNTKMKFVVGAVVSVMCLIVLILGILWRRGYLGGGKMSREQVLRGLDLQAGFFTFKQMKAATNNFHPANKIGEGGFGSVYKGLLLDGTIIAIKQLSTLSRQGDRTNLLLVYEYMENNSLARALSGPNESQLKLDWPTRQKICLGIAKGLAFLHEESSLKIVHRDIKATNLLLDRDLNAKISDFGLAKFVEEENTHMSTEAAGTIGYMAPEYALWGYLTYKADVYSFGIVTLEILSGKNNLKRRSEEGYVCLQDLALVLQQAGRLMELVDSRLGTEFNEEEAIRMMKVALLCSNPAPAARPIMSEVVNMLEGRTPVPEITMDPSIFRDEERFGALREQLNQIQSHRMTSSQSSDSAAMLQDL</sequence>
<keyword evidence="5" id="KW-0433">Leucine-rich repeat</keyword>
<keyword evidence="7 21" id="KW-0812">Transmembrane</keyword>
<dbReference type="PROSITE" id="PS00107">
    <property type="entry name" value="PROTEIN_KINASE_ATP"/>
    <property type="match status" value="1"/>
</dbReference>
<dbReference type="EMBL" id="BSYR01000010">
    <property type="protein sequence ID" value="GMI72905.1"/>
    <property type="molecule type" value="Genomic_DNA"/>
</dbReference>
<feature type="region of interest" description="Disordered" evidence="20">
    <location>
        <begin position="952"/>
        <end position="971"/>
    </location>
</feature>
<protein>
    <recommendedName>
        <fullName evidence="2">non-specific serine/threonine protein kinase</fullName>
        <ecNumber evidence="2">2.7.11.1</ecNumber>
    </recommendedName>
</protein>
<gene>
    <name evidence="24" type="ORF">HRI_000959800</name>
</gene>
<keyword evidence="4" id="KW-0597">Phosphoprotein</keyword>
<keyword evidence="11 24" id="KW-0418">Kinase</keyword>
<keyword evidence="3" id="KW-0723">Serine/threonine-protein kinase</keyword>
<evidence type="ECO:0000256" key="2">
    <source>
        <dbReference type="ARBA" id="ARBA00012513"/>
    </source>
</evidence>
<dbReference type="FunFam" id="3.80.10.10:FF:000452">
    <property type="entry name" value="Probable LRR receptor-like serine/threonine-protein kinase RFK1"/>
    <property type="match status" value="1"/>
</dbReference>
<dbReference type="InterPro" id="IPR032675">
    <property type="entry name" value="LRR_dom_sf"/>
</dbReference>
<dbReference type="FunFam" id="1.10.510.10:FF:000044">
    <property type="entry name" value="Putative LRR receptor-like serine/threonine-protein kinase"/>
    <property type="match status" value="1"/>
</dbReference>
<evidence type="ECO:0000256" key="22">
    <source>
        <dbReference type="SAM" id="SignalP"/>
    </source>
</evidence>
<dbReference type="GO" id="GO:0004674">
    <property type="term" value="F:protein serine/threonine kinase activity"/>
    <property type="evidence" value="ECO:0007669"/>
    <property type="project" value="UniProtKB-KW"/>
</dbReference>
<feature type="transmembrane region" description="Helical" evidence="21">
    <location>
        <begin position="617"/>
        <end position="637"/>
    </location>
</feature>
<evidence type="ECO:0000256" key="21">
    <source>
        <dbReference type="SAM" id="Phobius"/>
    </source>
</evidence>
<evidence type="ECO:0000256" key="12">
    <source>
        <dbReference type="ARBA" id="ARBA00022840"/>
    </source>
</evidence>
<evidence type="ECO:0000256" key="17">
    <source>
        <dbReference type="ARBA" id="ARBA00047899"/>
    </source>
</evidence>
<dbReference type="InterPro" id="IPR011009">
    <property type="entry name" value="Kinase-like_dom_sf"/>
</dbReference>
<feature type="compositionally biased region" description="Polar residues" evidence="20">
    <location>
        <begin position="952"/>
        <end position="964"/>
    </location>
</feature>
<comment type="subcellular location">
    <subcellularLocation>
        <location evidence="1">Membrane</location>
        <topology evidence="1">Single-pass type I membrane protein</topology>
    </subcellularLocation>
</comment>
<evidence type="ECO:0000256" key="18">
    <source>
        <dbReference type="ARBA" id="ARBA00048679"/>
    </source>
</evidence>
<evidence type="ECO:0000256" key="15">
    <source>
        <dbReference type="ARBA" id="ARBA00023170"/>
    </source>
</evidence>
<evidence type="ECO:0000256" key="1">
    <source>
        <dbReference type="ARBA" id="ARBA00004479"/>
    </source>
</evidence>
<keyword evidence="13 21" id="KW-1133">Transmembrane helix</keyword>
<evidence type="ECO:0000256" key="11">
    <source>
        <dbReference type="ARBA" id="ARBA00022777"/>
    </source>
</evidence>
<dbReference type="FunFam" id="2.60.120.430:FF:000004">
    <property type="entry name" value="Putative leucine-rich repeat receptor-like serine/threonine-protein kinase"/>
    <property type="match status" value="1"/>
</dbReference>
<dbReference type="PANTHER" id="PTHR48006">
    <property type="entry name" value="LEUCINE-RICH REPEAT-CONTAINING PROTEIN DDB_G0281931-RELATED"/>
    <property type="match status" value="1"/>
</dbReference>
<dbReference type="Proteomes" id="UP001165190">
    <property type="component" value="Unassembled WGS sequence"/>
</dbReference>
<proteinExistence type="predicted"/>
<dbReference type="OrthoDB" id="1938112at2759"/>
<evidence type="ECO:0000256" key="6">
    <source>
        <dbReference type="ARBA" id="ARBA00022679"/>
    </source>
</evidence>
<dbReference type="InterPro" id="IPR008271">
    <property type="entry name" value="Ser/Thr_kinase_AS"/>
</dbReference>
<evidence type="ECO:0000256" key="4">
    <source>
        <dbReference type="ARBA" id="ARBA00022553"/>
    </source>
</evidence>
<evidence type="ECO:0000256" key="19">
    <source>
        <dbReference type="PROSITE-ProRule" id="PRU10141"/>
    </source>
</evidence>
<keyword evidence="12 19" id="KW-0067">ATP-binding</keyword>
<dbReference type="Pfam" id="PF00560">
    <property type="entry name" value="LRR_1"/>
    <property type="match status" value="4"/>
</dbReference>
<dbReference type="PANTHER" id="PTHR48006:SF66">
    <property type="entry name" value="PROTEIN KINASE DOMAIN-CONTAINING PROTEIN"/>
    <property type="match status" value="1"/>
</dbReference>
<evidence type="ECO:0000256" key="9">
    <source>
        <dbReference type="ARBA" id="ARBA00022737"/>
    </source>
</evidence>
<keyword evidence="9" id="KW-0677">Repeat</keyword>
<keyword evidence="16" id="KW-0325">Glycoprotein</keyword>
<dbReference type="InterPro" id="IPR021720">
    <property type="entry name" value="Malectin_dom"/>
</dbReference>
<evidence type="ECO:0000256" key="10">
    <source>
        <dbReference type="ARBA" id="ARBA00022741"/>
    </source>
</evidence>
<comment type="catalytic activity">
    <reaction evidence="17">
        <text>L-threonyl-[protein] + ATP = O-phospho-L-threonyl-[protein] + ADP + H(+)</text>
        <dbReference type="Rhea" id="RHEA:46608"/>
        <dbReference type="Rhea" id="RHEA-COMP:11060"/>
        <dbReference type="Rhea" id="RHEA-COMP:11605"/>
        <dbReference type="ChEBI" id="CHEBI:15378"/>
        <dbReference type="ChEBI" id="CHEBI:30013"/>
        <dbReference type="ChEBI" id="CHEBI:30616"/>
        <dbReference type="ChEBI" id="CHEBI:61977"/>
        <dbReference type="ChEBI" id="CHEBI:456216"/>
        <dbReference type="EC" id="2.7.11.1"/>
    </reaction>
</comment>
<keyword evidence="10 19" id="KW-0547">Nucleotide-binding</keyword>
<evidence type="ECO:0000313" key="24">
    <source>
        <dbReference type="EMBL" id="GMI72905.1"/>
    </source>
</evidence>
<keyword evidence="8 22" id="KW-0732">Signal</keyword>
<dbReference type="Pfam" id="PF11721">
    <property type="entry name" value="Malectin"/>
    <property type="match status" value="1"/>
</dbReference>
<dbReference type="SMART" id="SM00220">
    <property type="entry name" value="S_TKc"/>
    <property type="match status" value="1"/>
</dbReference>
<reference evidence="24" key="1">
    <citation type="submission" date="2023-05" db="EMBL/GenBank/DDBJ databases">
        <title>Genome and transcriptome analyses reveal genes involved in the formation of fine ridges on petal epidermal cells in Hibiscus trionum.</title>
        <authorList>
            <person name="Koshimizu S."/>
            <person name="Masuda S."/>
            <person name="Ishii T."/>
            <person name="Shirasu K."/>
            <person name="Hoshino A."/>
            <person name="Arita M."/>
        </authorList>
    </citation>
    <scope>NUCLEOTIDE SEQUENCE</scope>
    <source>
        <strain evidence="24">Hamamatsu line</strain>
    </source>
</reference>
<dbReference type="AlphaFoldDB" id="A0A9W7LRQ5"/>
<keyword evidence="25" id="KW-1185">Reference proteome</keyword>
<dbReference type="GO" id="GO:0016020">
    <property type="term" value="C:membrane"/>
    <property type="evidence" value="ECO:0007669"/>
    <property type="project" value="UniProtKB-SubCell"/>
</dbReference>
<evidence type="ECO:0000256" key="3">
    <source>
        <dbReference type="ARBA" id="ARBA00022527"/>
    </source>
</evidence>
<keyword evidence="14 21" id="KW-0472">Membrane</keyword>
<keyword evidence="15 24" id="KW-0675">Receptor</keyword>
<dbReference type="PROSITE" id="PS50011">
    <property type="entry name" value="PROTEIN_KINASE_DOM"/>
    <property type="match status" value="1"/>
</dbReference>
<feature type="binding site" evidence="19">
    <location>
        <position position="703"/>
    </location>
    <ligand>
        <name>ATP</name>
        <dbReference type="ChEBI" id="CHEBI:30616"/>
    </ligand>
</feature>
<evidence type="ECO:0000256" key="16">
    <source>
        <dbReference type="ARBA" id="ARBA00023180"/>
    </source>
</evidence>
<dbReference type="Gene3D" id="3.80.10.10">
    <property type="entry name" value="Ribonuclease Inhibitor"/>
    <property type="match status" value="2"/>
</dbReference>
<dbReference type="InterPro" id="IPR000719">
    <property type="entry name" value="Prot_kinase_dom"/>
</dbReference>